<gene>
    <name evidence="1" type="ORF">UFOVP118_3</name>
</gene>
<protein>
    <submittedName>
        <fullName evidence="1">Uncharacterized protein</fullName>
    </submittedName>
</protein>
<dbReference type="EMBL" id="LR796234">
    <property type="protein sequence ID" value="CAB4129363.1"/>
    <property type="molecule type" value="Genomic_DNA"/>
</dbReference>
<proteinExistence type="predicted"/>
<organism evidence="1">
    <name type="scientific">uncultured Caudovirales phage</name>
    <dbReference type="NCBI Taxonomy" id="2100421"/>
    <lineage>
        <taxon>Viruses</taxon>
        <taxon>Duplodnaviria</taxon>
        <taxon>Heunggongvirae</taxon>
        <taxon>Uroviricota</taxon>
        <taxon>Caudoviricetes</taxon>
        <taxon>Peduoviridae</taxon>
        <taxon>Maltschvirus</taxon>
        <taxon>Maltschvirus maltsch</taxon>
    </lineage>
</organism>
<sequence length="70" mass="8145">MRDQYKSNAMRKLEKALTLSNKILNKLNSGDYNNMCHARLLISRHSKLGVLLTEMYYQNARNVIGFVKLN</sequence>
<accession>A0A6J5L7N6</accession>
<evidence type="ECO:0000313" key="1">
    <source>
        <dbReference type="EMBL" id="CAB4129363.1"/>
    </source>
</evidence>
<reference evidence="1" key="1">
    <citation type="submission" date="2020-04" db="EMBL/GenBank/DDBJ databases">
        <authorList>
            <person name="Chiriac C."/>
            <person name="Salcher M."/>
            <person name="Ghai R."/>
            <person name="Kavagutti S V."/>
        </authorList>
    </citation>
    <scope>NUCLEOTIDE SEQUENCE</scope>
</reference>
<name>A0A6J5L7N6_9CAUD</name>